<evidence type="ECO:0000256" key="2">
    <source>
        <dbReference type="ARBA" id="ARBA00022980"/>
    </source>
</evidence>
<keyword evidence="6" id="KW-1185">Reference proteome</keyword>
<dbReference type="InterPro" id="IPR000235">
    <property type="entry name" value="Ribosomal_uS7"/>
</dbReference>
<dbReference type="OrthoDB" id="9972728at2759"/>
<dbReference type="CDD" id="cd14870">
    <property type="entry name" value="uS7_Mitochondria_Mammalian"/>
    <property type="match status" value="1"/>
</dbReference>
<comment type="similarity">
    <text evidence="1">Belongs to the universal ribosomal protein uS7 family.</text>
</comment>
<name>A0A9P0BK73_BRAAE</name>
<dbReference type="SUPFAM" id="SSF47973">
    <property type="entry name" value="Ribosomal protein S7"/>
    <property type="match status" value="1"/>
</dbReference>
<dbReference type="Gene3D" id="1.10.455.10">
    <property type="entry name" value="Ribosomal protein S7 domain"/>
    <property type="match status" value="1"/>
</dbReference>
<sequence length="232" mass="26737">MATIKTLFNKCQILKSKTPLLSTFIQQNGMSQYPTYYINPIYKKDALEALIKSGEDQNLKHIPTRAALNNQTCSTAHDDLVNLFVNYVMKDGLKPLARDLVAQSFESVKRLQLEKYHKCQSEEEKAKIELNPKTIFYTAINNCKPILHLTPIKRGGVRYQVPVPLTDKKSEFLSMKWLIAAAKEKDSTVRFHLQLARELIDAANNTGRVIKRKQDLHRQCEANRAYAHYRWS</sequence>
<keyword evidence="3" id="KW-0687">Ribonucleoprotein</keyword>
<dbReference type="InterPro" id="IPR023798">
    <property type="entry name" value="Ribosomal_uS7_dom"/>
</dbReference>
<dbReference type="GO" id="GO:0006412">
    <property type="term" value="P:translation"/>
    <property type="evidence" value="ECO:0007669"/>
    <property type="project" value="InterPro"/>
</dbReference>
<dbReference type="GO" id="GO:1990904">
    <property type="term" value="C:ribonucleoprotein complex"/>
    <property type="evidence" value="ECO:0007669"/>
    <property type="project" value="UniProtKB-KW"/>
</dbReference>
<protein>
    <recommendedName>
        <fullName evidence="4">Small ribosomal subunit protein uS7 domain-containing protein</fullName>
    </recommendedName>
</protein>
<dbReference type="PANTHER" id="PTHR11205">
    <property type="entry name" value="RIBOSOMAL PROTEIN S7"/>
    <property type="match status" value="1"/>
</dbReference>
<feature type="domain" description="Small ribosomal subunit protein uS7" evidence="4">
    <location>
        <begin position="72"/>
        <end position="224"/>
    </location>
</feature>
<dbReference type="EMBL" id="OV121140">
    <property type="protein sequence ID" value="CAH0563682.1"/>
    <property type="molecule type" value="Genomic_DNA"/>
</dbReference>
<dbReference type="Pfam" id="PF00177">
    <property type="entry name" value="Ribosomal_S7"/>
    <property type="match status" value="1"/>
</dbReference>
<gene>
    <name evidence="5" type="ORF">MELIAE_LOCUS12442</name>
</gene>
<dbReference type="AlphaFoldDB" id="A0A9P0BK73"/>
<evidence type="ECO:0000313" key="6">
    <source>
        <dbReference type="Proteomes" id="UP001154078"/>
    </source>
</evidence>
<evidence type="ECO:0000313" key="5">
    <source>
        <dbReference type="EMBL" id="CAH0563682.1"/>
    </source>
</evidence>
<evidence type="ECO:0000256" key="1">
    <source>
        <dbReference type="ARBA" id="ARBA00007151"/>
    </source>
</evidence>
<evidence type="ECO:0000256" key="3">
    <source>
        <dbReference type="ARBA" id="ARBA00023274"/>
    </source>
</evidence>
<organism evidence="5 6">
    <name type="scientific">Brassicogethes aeneus</name>
    <name type="common">Rape pollen beetle</name>
    <name type="synonym">Meligethes aeneus</name>
    <dbReference type="NCBI Taxonomy" id="1431903"/>
    <lineage>
        <taxon>Eukaryota</taxon>
        <taxon>Metazoa</taxon>
        <taxon>Ecdysozoa</taxon>
        <taxon>Arthropoda</taxon>
        <taxon>Hexapoda</taxon>
        <taxon>Insecta</taxon>
        <taxon>Pterygota</taxon>
        <taxon>Neoptera</taxon>
        <taxon>Endopterygota</taxon>
        <taxon>Coleoptera</taxon>
        <taxon>Polyphaga</taxon>
        <taxon>Cucujiformia</taxon>
        <taxon>Nitidulidae</taxon>
        <taxon>Meligethinae</taxon>
        <taxon>Brassicogethes</taxon>
    </lineage>
</organism>
<dbReference type="InterPro" id="IPR036823">
    <property type="entry name" value="Ribosomal_uS7_dom_sf"/>
</dbReference>
<evidence type="ECO:0000259" key="4">
    <source>
        <dbReference type="Pfam" id="PF00177"/>
    </source>
</evidence>
<keyword evidence="2" id="KW-0689">Ribosomal protein</keyword>
<proteinExistence type="inferred from homology"/>
<dbReference type="GO" id="GO:0005840">
    <property type="term" value="C:ribosome"/>
    <property type="evidence" value="ECO:0007669"/>
    <property type="project" value="UniProtKB-KW"/>
</dbReference>
<accession>A0A9P0BK73</accession>
<reference evidence="5" key="1">
    <citation type="submission" date="2021-12" db="EMBL/GenBank/DDBJ databases">
        <authorList>
            <person name="King R."/>
        </authorList>
    </citation>
    <scope>NUCLEOTIDE SEQUENCE</scope>
</reference>
<dbReference type="Proteomes" id="UP001154078">
    <property type="component" value="Chromosome 9"/>
</dbReference>